<feature type="domain" description="Sodium/calcium exchanger membrane region" evidence="7">
    <location>
        <begin position="150"/>
        <end position="304"/>
    </location>
</feature>
<evidence type="ECO:0000313" key="8">
    <source>
        <dbReference type="EMBL" id="CAI4010637.1"/>
    </source>
</evidence>
<dbReference type="Pfam" id="PF01699">
    <property type="entry name" value="Na_Ca_ex"/>
    <property type="match status" value="1"/>
</dbReference>
<feature type="transmembrane region" description="Helical" evidence="6">
    <location>
        <begin position="285"/>
        <end position="305"/>
    </location>
</feature>
<dbReference type="GO" id="GO:0016020">
    <property type="term" value="C:membrane"/>
    <property type="evidence" value="ECO:0007669"/>
    <property type="project" value="UniProtKB-SubCell"/>
</dbReference>
<evidence type="ECO:0000256" key="6">
    <source>
        <dbReference type="SAM" id="Phobius"/>
    </source>
</evidence>
<keyword evidence="10" id="KW-1185">Reference proteome</keyword>
<dbReference type="Proteomes" id="UP001152797">
    <property type="component" value="Unassembled WGS sequence"/>
</dbReference>
<keyword evidence="4 6" id="KW-1133">Transmembrane helix</keyword>
<evidence type="ECO:0000256" key="5">
    <source>
        <dbReference type="ARBA" id="ARBA00023136"/>
    </source>
</evidence>
<dbReference type="GO" id="GO:0008324">
    <property type="term" value="F:monoatomic cation transmembrane transporter activity"/>
    <property type="evidence" value="ECO:0007669"/>
    <property type="project" value="TreeGrafter"/>
</dbReference>
<keyword evidence="5 6" id="KW-0472">Membrane</keyword>
<dbReference type="EMBL" id="CAMXCT020004876">
    <property type="protein sequence ID" value="CAL1164012.1"/>
    <property type="molecule type" value="Genomic_DNA"/>
</dbReference>
<dbReference type="AlphaFoldDB" id="A0A9P1DJN5"/>
<evidence type="ECO:0000256" key="2">
    <source>
        <dbReference type="ARBA" id="ARBA00022448"/>
    </source>
</evidence>
<keyword evidence="3 6" id="KW-0812">Transmembrane</keyword>
<dbReference type="PANTHER" id="PTHR12266">
    <property type="entry name" value="NA+/CA2+ K+ INDEPENDENT EXCHANGER"/>
    <property type="match status" value="1"/>
</dbReference>
<feature type="transmembrane region" description="Helical" evidence="6">
    <location>
        <begin position="258"/>
        <end position="279"/>
    </location>
</feature>
<proteinExistence type="predicted"/>
<evidence type="ECO:0000313" key="9">
    <source>
        <dbReference type="EMBL" id="CAL4797949.1"/>
    </source>
</evidence>
<name>A0A9P1DJN5_9DINO</name>
<reference evidence="9 10" key="2">
    <citation type="submission" date="2024-05" db="EMBL/GenBank/DDBJ databases">
        <authorList>
            <person name="Chen Y."/>
            <person name="Shah S."/>
            <person name="Dougan E. K."/>
            <person name="Thang M."/>
            <person name="Chan C."/>
        </authorList>
    </citation>
    <scope>NUCLEOTIDE SEQUENCE [LARGE SCALE GENOMIC DNA]</scope>
</reference>
<dbReference type="EMBL" id="CAMXCT010004876">
    <property type="protein sequence ID" value="CAI4010637.1"/>
    <property type="molecule type" value="Genomic_DNA"/>
</dbReference>
<dbReference type="EMBL" id="CAMXCT030004876">
    <property type="protein sequence ID" value="CAL4797949.1"/>
    <property type="molecule type" value="Genomic_DNA"/>
</dbReference>
<sequence>VYLCYLAYKGREDETERYIRLRKRRRSSTDAAMDNALACLSIPFGEDETACNRILWAMMLPFTVIRLATMPPCDMRWDGSRRICHAVSPVGLYFLFVVRGYVEMPDLKHAAIAAAVLLPLCVLIYIAGDKPAVIKGTRADLPWLYMPMTLVGLVSAVLWLAALSKEITAILEGVCRYFQVSRLRSGFTLLAWGNCASDLVAAYSLAVMNEYPLALHGIVATQFFNLSVGFPSSLLVITWRSPNLAIFENGWPGSIRDPLLVCTCSIAVAVSTLALYSMFDLQVKSISSAMVLILNYLLFLIFMWLNTTKDVPQQLSDI</sequence>
<protein>
    <submittedName>
        <fullName evidence="9">Cation/calcium exchanger 5</fullName>
    </submittedName>
</protein>
<evidence type="ECO:0000256" key="4">
    <source>
        <dbReference type="ARBA" id="ARBA00022989"/>
    </source>
</evidence>
<dbReference type="Gene3D" id="1.20.1420.30">
    <property type="entry name" value="NCX, central ion-binding region"/>
    <property type="match status" value="1"/>
</dbReference>
<accession>A0A9P1DJN5</accession>
<gene>
    <name evidence="8" type="ORF">C1SCF055_LOCUS35889</name>
</gene>
<organism evidence="8">
    <name type="scientific">Cladocopium goreaui</name>
    <dbReference type="NCBI Taxonomy" id="2562237"/>
    <lineage>
        <taxon>Eukaryota</taxon>
        <taxon>Sar</taxon>
        <taxon>Alveolata</taxon>
        <taxon>Dinophyceae</taxon>
        <taxon>Suessiales</taxon>
        <taxon>Symbiodiniaceae</taxon>
        <taxon>Cladocopium</taxon>
    </lineage>
</organism>
<dbReference type="OrthoDB" id="407410at2759"/>
<dbReference type="InterPro" id="IPR051359">
    <property type="entry name" value="CaCA_antiporter"/>
</dbReference>
<evidence type="ECO:0000313" key="10">
    <source>
        <dbReference type="Proteomes" id="UP001152797"/>
    </source>
</evidence>
<dbReference type="PANTHER" id="PTHR12266:SF0">
    <property type="entry name" value="MITOCHONDRIAL SODIUM_CALCIUM EXCHANGER PROTEIN"/>
    <property type="match status" value="1"/>
</dbReference>
<evidence type="ECO:0000259" key="7">
    <source>
        <dbReference type="Pfam" id="PF01699"/>
    </source>
</evidence>
<evidence type="ECO:0000256" key="1">
    <source>
        <dbReference type="ARBA" id="ARBA00004141"/>
    </source>
</evidence>
<feature type="transmembrane region" description="Helical" evidence="6">
    <location>
        <begin position="108"/>
        <end position="128"/>
    </location>
</feature>
<keyword evidence="2" id="KW-0813">Transport</keyword>
<feature type="transmembrane region" description="Helical" evidence="6">
    <location>
        <begin position="140"/>
        <end position="162"/>
    </location>
</feature>
<evidence type="ECO:0000256" key="3">
    <source>
        <dbReference type="ARBA" id="ARBA00022692"/>
    </source>
</evidence>
<reference evidence="8" key="1">
    <citation type="submission" date="2022-10" db="EMBL/GenBank/DDBJ databases">
        <authorList>
            <person name="Chen Y."/>
            <person name="Dougan E. K."/>
            <person name="Chan C."/>
            <person name="Rhodes N."/>
            <person name="Thang M."/>
        </authorList>
    </citation>
    <scope>NUCLEOTIDE SEQUENCE</scope>
</reference>
<comment type="caution">
    <text evidence="8">The sequence shown here is derived from an EMBL/GenBank/DDBJ whole genome shotgun (WGS) entry which is preliminary data.</text>
</comment>
<dbReference type="InterPro" id="IPR004837">
    <property type="entry name" value="NaCa_Exmemb"/>
</dbReference>
<feature type="transmembrane region" description="Helical" evidence="6">
    <location>
        <begin position="83"/>
        <end position="102"/>
    </location>
</feature>
<dbReference type="InterPro" id="IPR044880">
    <property type="entry name" value="NCX_ion-bd_dom_sf"/>
</dbReference>
<feature type="non-terminal residue" evidence="8">
    <location>
        <position position="1"/>
    </location>
</feature>
<feature type="transmembrane region" description="Helical" evidence="6">
    <location>
        <begin position="213"/>
        <end position="237"/>
    </location>
</feature>
<comment type="subcellular location">
    <subcellularLocation>
        <location evidence="1">Membrane</location>
        <topology evidence="1">Multi-pass membrane protein</topology>
    </subcellularLocation>
</comment>